<dbReference type="OrthoDB" id="8300214at2759"/>
<feature type="binding site" evidence="6">
    <location>
        <position position="31"/>
    </location>
    <ligand>
        <name>Zn(2+)</name>
        <dbReference type="ChEBI" id="CHEBI:29105"/>
    </ligand>
</feature>
<evidence type="ECO:0000256" key="4">
    <source>
        <dbReference type="ARBA" id="ARBA00022833"/>
    </source>
</evidence>
<dbReference type="PANTHER" id="PTHR15162:SF7">
    <property type="entry name" value="SUCCINYLGLUTAMATE DESUCCINYLASE"/>
    <property type="match status" value="1"/>
</dbReference>
<evidence type="ECO:0000313" key="9">
    <source>
        <dbReference type="EMBL" id="CAH0374641.1"/>
    </source>
</evidence>
<name>A0A8J2STV8_9STRA</name>
<comment type="cofactor">
    <cofactor evidence="6">
        <name>Zn(2+)</name>
        <dbReference type="ChEBI" id="CHEBI:29105"/>
    </cofactor>
    <text evidence="6">Binds 1 zinc ion per subunit.</text>
</comment>
<comment type="caution">
    <text evidence="9">The sequence shown here is derived from an EMBL/GenBank/DDBJ whole genome shotgun (WGS) entry which is preliminary data.</text>
</comment>
<reference evidence="9" key="1">
    <citation type="submission" date="2021-11" db="EMBL/GenBank/DDBJ databases">
        <authorList>
            <consortium name="Genoscope - CEA"/>
            <person name="William W."/>
        </authorList>
    </citation>
    <scope>NUCLEOTIDE SEQUENCE</scope>
</reference>
<dbReference type="Pfam" id="PF24827">
    <property type="entry name" value="AstE_AspA_cat"/>
    <property type="match status" value="1"/>
</dbReference>
<dbReference type="PIRSF" id="PIRSF018001">
    <property type="entry name" value="Aspartoacylase"/>
    <property type="match status" value="1"/>
</dbReference>
<dbReference type="PANTHER" id="PTHR15162">
    <property type="entry name" value="ASPARTOACYLASE"/>
    <property type="match status" value="1"/>
</dbReference>
<dbReference type="GO" id="GO:0046872">
    <property type="term" value="F:metal ion binding"/>
    <property type="evidence" value="ECO:0007669"/>
    <property type="project" value="UniProtKB-KW"/>
</dbReference>
<keyword evidence="4 6" id="KW-0862">Zinc</keyword>
<evidence type="ECO:0000256" key="6">
    <source>
        <dbReference type="PIRSR" id="PIRSR018001-3"/>
    </source>
</evidence>
<dbReference type="HAMAP" id="MF_00704">
    <property type="entry name" value="Aspartoacylase"/>
    <property type="match status" value="1"/>
</dbReference>
<feature type="binding site" evidence="6">
    <location>
        <position position="34"/>
    </location>
    <ligand>
        <name>Zn(2+)</name>
        <dbReference type="ChEBI" id="CHEBI:29105"/>
    </ligand>
</feature>
<feature type="active site" description="Proton donor/acceptor" evidence="5">
    <location>
        <position position="180"/>
    </location>
</feature>
<feature type="binding site" evidence="6">
    <location>
        <position position="113"/>
    </location>
    <ligand>
        <name>Zn(2+)</name>
        <dbReference type="ChEBI" id="CHEBI:29105"/>
    </ligand>
</feature>
<dbReference type="GO" id="GO:0016811">
    <property type="term" value="F:hydrolase activity, acting on carbon-nitrogen (but not peptide) bonds, in linear amides"/>
    <property type="evidence" value="ECO:0007669"/>
    <property type="project" value="InterPro"/>
</dbReference>
<proteinExistence type="inferred from homology"/>
<keyword evidence="2 6" id="KW-0479">Metal-binding</keyword>
<feature type="domain" description="Succinylglutamate desuccinylase/Aspartoacylase catalytic" evidence="8">
    <location>
        <begin position="22"/>
        <end position="206"/>
    </location>
</feature>
<keyword evidence="3" id="KW-0378">Hydrolase</keyword>
<evidence type="ECO:0000256" key="1">
    <source>
        <dbReference type="ARBA" id="ARBA00006173"/>
    </source>
</evidence>
<dbReference type="SUPFAM" id="SSF53187">
    <property type="entry name" value="Zn-dependent exopeptidases"/>
    <property type="match status" value="1"/>
</dbReference>
<feature type="domain" description="AstE/AspA barrel-sandwich hybrid" evidence="7">
    <location>
        <begin position="222"/>
        <end position="297"/>
    </location>
</feature>
<evidence type="ECO:0000256" key="5">
    <source>
        <dbReference type="PIRSR" id="PIRSR018001-1"/>
    </source>
</evidence>
<dbReference type="GO" id="GO:0005829">
    <property type="term" value="C:cytosol"/>
    <property type="evidence" value="ECO:0007669"/>
    <property type="project" value="TreeGrafter"/>
</dbReference>
<organism evidence="9 10">
    <name type="scientific">Pelagomonas calceolata</name>
    <dbReference type="NCBI Taxonomy" id="35677"/>
    <lineage>
        <taxon>Eukaryota</taxon>
        <taxon>Sar</taxon>
        <taxon>Stramenopiles</taxon>
        <taxon>Ochrophyta</taxon>
        <taxon>Pelagophyceae</taxon>
        <taxon>Pelagomonadales</taxon>
        <taxon>Pelagomonadaceae</taxon>
        <taxon>Pelagomonas</taxon>
    </lineage>
</organism>
<gene>
    <name evidence="9" type="ORF">PECAL_4P19390</name>
</gene>
<dbReference type="GO" id="GO:0016788">
    <property type="term" value="F:hydrolase activity, acting on ester bonds"/>
    <property type="evidence" value="ECO:0007669"/>
    <property type="project" value="InterPro"/>
</dbReference>
<evidence type="ECO:0000256" key="3">
    <source>
        <dbReference type="ARBA" id="ARBA00022801"/>
    </source>
</evidence>
<evidence type="ECO:0000256" key="2">
    <source>
        <dbReference type="ARBA" id="ARBA00022723"/>
    </source>
</evidence>
<keyword evidence="10" id="KW-1185">Reference proteome</keyword>
<dbReference type="InterPro" id="IPR050178">
    <property type="entry name" value="AspA/AstE_fam"/>
</dbReference>
<dbReference type="InterPro" id="IPR055438">
    <property type="entry name" value="AstE_AspA_cat"/>
</dbReference>
<dbReference type="Gene3D" id="3.40.630.10">
    <property type="entry name" value="Zn peptidases"/>
    <property type="match status" value="1"/>
</dbReference>
<evidence type="ECO:0008006" key="11">
    <source>
        <dbReference type="Google" id="ProtNLM"/>
    </source>
</evidence>
<evidence type="ECO:0000259" key="8">
    <source>
        <dbReference type="Pfam" id="PF24827"/>
    </source>
</evidence>
<dbReference type="Gene3D" id="2.20.25.160">
    <property type="match status" value="1"/>
</dbReference>
<dbReference type="AlphaFoldDB" id="A0A8J2STV8"/>
<dbReference type="NCBIfam" id="NF002601">
    <property type="entry name" value="PRK02259.1"/>
    <property type="match status" value="1"/>
</dbReference>
<sequence length="319" mass="35040">MLRRSLAAMLVARRCVSLAAKHRVVVVGGTHGNEYTGVWLEKALRDKSETIVGNPAAVEANRRFLDEDLNRCFLRSKLDAPPETREALRAREVDAALGPKGSDDAADLVIDLHTTTANMGVTMICDAWCPFALRAAVYVKQQLDDQLLLGQDVKIMFNDEKDKENAPYLASVGKAGLQIEVGPTPQGVVRWDVVDATKRALDAVLELWNKECQGECVDLPAEIDVYSVAEGFTKLSWPVDDDGFPAAVPHESIQDRDWSTLRKGDPLWRDRDGETVVYDGSFGDEIVPIFVNEGGYYYASSGRGIGVAQKRRVAVPPAP</sequence>
<dbReference type="InterPro" id="IPR007036">
    <property type="entry name" value="Aste_AspA_hybrid_dom"/>
</dbReference>
<dbReference type="InterPro" id="IPR016708">
    <property type="entry name" value="Aspartoacylase"/>
</dbReference>
<dbReference type="Proteomes" id="UP000789595">
    <property type="component" value="Unassembled WGS sequence"/>
</dbReference>
<accession>A0A8J2STV8</accession>
<evidence type="ECO:0000259" key="7">
    <source>
        <dbReference type="Pfam" id="PF04952"/>
    </source>
</evidence>
<dbReference type="EMBL" id="CAKKNE010000004">
    <property type="protein sequence ID" value="CAH0374641.1"/>
    <property type="molecule type" value="Genomic_DNA"/>
</dbReference>
<evidence type="ECO:0000313" key="10">
    <source>
        <dbReference type="Proteomes" id="UP000789595"/>
    </source>
</evidence>
<comment type="similarity">
    <text evidence="1">Belongs to the AspA/AstE family. Aspartoacylase subfamily.</text>
</comment>
<dbReference type="Pfam" id="PF04952">
    <property type="entry name" value="AstE_AspA_hybrid"/>
    <property type="match status" value="1"/>
</dbReference>
<protein>
    <recommendedName>
        <fullName evidence="11">Aspartoacylase</fullName>
    </recommendedName>
</protein>